<name>A0ABW7F062_9BURK</name>
<comment type="caution">
    <text evidence="1">The sequence shown here is derived from an EMBL/GenBank/DDBJ whole genome shotgun (WGS) entry which is preliminary data.</text>
</comment>
<keyword evidence="2" id="KW-1185">Reference proteome</keyword>
<dbReference type="RefSeq" id="WP_394475584.1">
    <property type="nucleotide sequence ID" value="NZ_JBIGHV010000001.1"/>
</dbReference>
<reference evidence="1 2" key="1">
    <citation type="submission" date="2024-08" db="EMBL/GenBank/DDBJ databases">
        <authorList>
            <person name="Lu H."/>
        </authorList>
    </citation>
    <scope>NUCLEOTIDE SEQUENCE [LARGE SCALE GENOMIC DNA]</scope>
    <source>
        <strain evidence="1 2">LYH14W</strain>
    </source>
</reference>
<gene>
    <name evidence="1" type="ORF">ACG00Y_01935</name>
</gene>
<sequence>MFEQIVLRRSQSNQPISAGEIAQALLFYQKVHLFLERQSVVHLIKQIGPRPLLDLLRRPDVSAVYSEELLCVVTNTYNSMEFHSFAAFTTVGFEEKRYKNSEDTLRHDLARAGIDDQVAKAFASGFLKLVPIRKLSGKHYAPDGLPKATKKEVSDSALLHAAAKIVLSTIAPKYKLPDPIQFDIIDTDKDGFVLFNNLDWQHVDSAYENRPTPADKITPALVLEHIQQSISDMMLAAHYGGYFITSSQSSRIAQTKYEHIAKRAQKNSAMQTEFFDIVLPEIPSIAQQIDSGDRNFPEFLKLMKKAQKFKNWLGAGNPDEGLVREYIKSQSKQDWTESFPTKMGRFLFTSWVDGGLAAGNPLDPTGPAGAFDSFLFDRIFKGWRPNHFIEDRLKPFLRG</sequence>
<dbReference type="Proteomes" id="UP001606210">
    <property type="component" value="Unassembled WGS sequence"/>
</dbReference>
<proteinExistence type="predicted"/>
<dbReference type="EMBL" id="JBIGHV010000001">
    <property type="protein sequence ID" value="MFG6428652.1"/>
    <property type="molecule type" value="Genomic_DNA"/>
</dbReference>
<protein>
    <submittedName>
        <fullName evidence="1">Uncharacterized protein</fullName>
    </submittedName>
</protein>
<organism evidence="1 2">
    <name type="scientific">Pelomonas parva</name>
    <dbReference type="NCBI Taxonomy" id="3299032"/>
    <lineage>
        <taxon>Bacteria</taxon>
        <taxon>Pseudomonadati</taxon>
        <taxon>Pseudomonadota</taxon>
        <taxon>Betaproteobacteria</taxon>
        <taxon>Burkholderiales</taxon>
        <taxon>Sphaerotilaceae</taxon>
        <taxon>Roseateles</taxon>
    </lineage>
</organism>
<evidence type="ECO:0000313" key="1">
    <source>
        <dbReference type="EMBL" id="MFG6428652.1"/>
    </source>
</evidence>
<evidence type="ECO:0000313" key="2">
    <source>
        <dbReference type="Proteomes" id="UP001606210"/>
    </source>
</evidence>
<accession>A0ABW7F062</accession>